<sequence>MSGILERLAEILPNALQVATEAVKFCPAQHAADHYLRMKTERQKKVQGAEQVGVASSGQKSLNSKKLSA</sequence>
<gene>
    <name evidence="2" type="ORF">A2892_02150</name>
</gene>
<dbReference type="AlphaFoldDB" id="A0A1F8B6V2"/>
<comment type="caution">
    <text evidence="2">The sequence shown here is derived from an EMBL/GenBank/DDBJ whole genome shotgun (WGS) entry which is preliminary data.</text>
</comment>
<proteinExistence type="predicted"/>
<accession>A0A1F8B6V2</accession>
<protein>
    <submittedName>
        <fullName evidence="2">Uncharacterized protein</fullName>
    </submittedName>
</protein>
<name>A0A1F8B6V2_9BACT</name>
<evidence type="ECO:0000256" key="1">
    <source>
        <dbReference type="SAM" id="MobiDB-lite"/>
    </source>
</evidence>
<feature type="compositionally biased region" description="Polar residues" evidence="1">
    <location>
        <begin position="54"/>
        <end position="69"/>
    </location>
</feature>
<feature type="region of interest" description="Disordered" evidence="1">
    <location>
        <begin position="47"/>
        <end position="69"/>
    </location>
</feature>
<dbReference type="EMBL" id="MGHD01000019">
    <property type="protein sequence ID" value="OGM59429.1"/>
    <property type="molecule type" value="Genomic_DNA"/>
</dbReference>
<evidence type="ECO:0000313" key="3">
    <source>
        <dbReference type="Proteomes" id="UP000176404"/>
    </source>
</evidence>
<dbReference type="STRING" id="1802517.A2892_02150"/>
<organism evidence="2 3">
    <name type="scientific">Candidatus Woesebacteria bacterium RIFCSPLOWO2_01_FULL_39_10b</name>
    <dbReference type="NCBI Taxonomy" id="1802517"/>
    <lineage>
        <taxon>Bacteria</taxon>
        <taxon>Candidatus Woeseibacteriota</taxon>
    </lineage>
</organism>
<dbReference type="Proteomes" id="UP000176404">
    <property type="component" value="Unassembled WGS sequence"/>
</dbReference>
<reference evidence="2 3" key="1">
    <citation type="journal article" date="2016" name="Nat. Commun.">
        <title>Thousands of microbial genomes shed light on interconnected biogeochemical processes in an aquifer system.</title>
        <authorList>
            <person name="Anantharaman K."/>
            <person name="Brown C.T."/>
            <person name="Hug L.A."/>
            <person name="Sharon I."/>
            <person name="Castelle C.J."/>
            <person name="Probst A.J."/>
            <person name="Thomas B.C."/>
            <person name="Singh A."/>
            <person name="Wilkins M.J."/>
            <person name="Karaoz U."/>
            <person name="Brodie E.L."/>
            <person name="Williams K.H."/>
            <person name="Hubbard S.S."/>
            <person name="Banfield J.F."/>
        </authorList>
    </citation>
    <scope>NUCLEOTIDE SEQUENCE [LARGE SCALE GENOMIC DNA]</scope>
</reference>
<evidence type="ECO:0000313" key="2">
    <source>
        <dbReference type="EMBL" id="OGM59429.1"/>
    </source>
</evidence>